<dbReference type="EMBL" id="CADCTW010000034">
    <property type="protein sequence ID" value="CAA9303066.1"/>
    <property type="molecule type" value="Genomic_DNA"/>
</dbReference>
<accession>A0A6J4KF22</accession>
<evidence type="ECO:0000313" key="1">
    <source>
        <dbReference type="EMBL" id="CAA9303066.1"/>
    </source>
</evidence>
<sequence length="48" mass="4924">MRASYGRGIAARGAFGVPGGAAGRWMPKYEAARARVTRAPRGAAGFGD</sequence>
<dbReference type="AlphaFoldDB" id="A0A6J4KF22"/>
<protein>
    <submittedName>
        <fullName evidence="1">Uncharacterized protein</fullName>
    </submittedName>
</protein>
<reference evidence="1" key="1">
    <citation type="submission" date="2020-02" db="EMBL/GenBank/DDBJ databases">
        <authorList>
            <person name="Meier V. D."/>
        </authorList>
    </citation>
    <scope>NUCLEOTIDE SEQUENCE</scope>
    <source>
        <strain evidence="1">AVDCRST_MAG68</strain>
    </source>
</reference>
<organism evidence="1">
    <name type="scientific">uncultured Gemmatimonadota bacterium</name>
    <dbReference type="NCBI Taxonomy" id="203437"/>
    <lineage>
        <taxon>Bacteria</taxon>
        <taxon>Pseudomonadati</taxon>
        <taxon>Gemmatimonadota</taxon>
        <taxon>environmental samples</taxon>
    </lineage>
</organism>
<gene>
    <name evidence="1" type="ORF">AVDCRST_MAG68-625</name>
</gene>
<proteinExistence type="predicted"/>
<name>A0A6J4KF22_9BACT</name>